<sequence length="266" mass="30767">MSNIFRSLSRRLSIRGSSSSSSSSLPSPNPLTEKVTQPEELYPKHKIFEEEVCFEDINQAIDNWEIPKIPQDQLYVPDDNKRKSDYIIKTAENNIPLGPESGEEFHLLTKQSVREHTRHYKYLHIGCVQQKTTTKIREVLRTFSTYRKQRVNERVTQRDEMIKSFVTNGLRWYQMRQIWDPPCCGVGMRDKKHQCRGDRVRHWRLVAAGGVTHGWAAALHQCMCAVMLPNGIGWAESILHGRAAALGQSACRLVALRHWSKLLCRW</sequence>
<accession>A0ABU6ZNP4</accession>
<evidence type="ECO:0000313" key="3">
    <source>
        <dbReference type="Proteomes" id="UP001341840"/>
    </source>
</evidence>
<gene>
    <name evidence="2" type="ORF">PIB30_074711</name>
</gene>
<dbReference type="Proteomes" id="UP001341840">
    <property type="component" value="Unassembled WGS sequence"/>
</dbReference>
<keyword evidence="3" id="KW-1185">Reference proteome</keyword>
<reference evidence="2 3" key="1">
    <citation type="journal article" date="2023" name="Plants (Basel)">
        <title>Bridging the Gap: Combining Genomics and Transcriptomics Approaches to Understand Stylosanthes scabra, an Orphan Legume from the Brazilian Caatinga.</title>
        <authorList>
            <person name="Ferreira-Neto J.R.C."/>
            <person name="da Silva M.D."/>
            <person name="Binneck E."/>
            <person name="de Melo N.F."/>
            <person name="da Silva R.H."/>
            <person name="de Melo A.L.T.M."/>
            <person name="Pandolfi V."/>
            <person name="Bustamante F.O."/>
            <person name="Brasileiro-Vidal A.C."/>
            <person name="Benko-Iseppon A.M."/>
        </authorList>
    </citation>
    <scope>NUCLEOTIDE SEQUENCE [LARGE SCALE GENOMIC DNA]</scope>
    <source>
        <tissue evidence="2">Leaves</tissue>
    </source>
</reference>
<name>A0ABU6ZNP4_9FABA</name>
<evidence type="ECO:0000256" key="1">
    <source>
        <dbReference type="SAM" id="MobiDB-lite"/>
    </source>
</evidence>
<evidence type="ECO:0000313" key="2">
    <source>
        <dbReference type="EMBL" id="MED6223525.1"/>
    </source>
</evidence>
<organism evidence="2 3">
    <name type="scientific">Stylosanthes scabra</name>
    <dbReference type="NCBI Taxonomy" id="79078"/>
    <lineage>
        <taxon>Eukaryota</taxon>
        <taxon>Viridiplantae</taxon>
        <taxon>Streptophyta</taxon>
        <taxon>Embryophyta</taxon>
        <taxon>Tracheophyta</taxon>
        <taxon>Spermatophyta</taxon>
        <taxon>Magnoliopsida</taxon>
        <taxon>eudicotyledons</taxon>
        <taxon>Gunneridae</taxon>
        <taxon>Pentapetalae</taxon>
        <taxon>rosids</taxon>
        <taxon>fabids</taxon>
        <taxon>Fabales</taxon>
        <taxon>Fabaceae</taxon>
        <taxon>Papilionoideae</taxon>
        <taxon>50 kb inversion clade</taxon>
        <taxon>dalbergioids sensu lato</taxon>
        <taxon>Dalbergieae</taxon>
        <taxon>Pterocarpus clade</taxon>
        <taxon>Stylosanthes</taxon>
    </lineage>
</organism>
<comment type="caution">
    <text evidence="2">The sequence shown here is derived from an EMBL/GenBank/DDBJ whole genome shotgun (WGS) entry which is preliminary data.</text>
</comment>
<dbReference type="EMBL" id="JASCZI010272795">
    <property type="protein sequence ID" value="MED6223525.1"/>
    <property type="molecule type" value="Genomic_DNA"/>
</dbReference>
<proteinExistence type="predicted"/>
<feature type="region of interest" description="Disordered" evidence="1">
    <location>
        <begin position="15"/>
        <end position="38"/>
    </location>
</feature>
<feature type="compositionally biased region" description="Low complexity" evidence="1">
    <location>
        <begin position="15"/>
        <end position="26"/>
    </location>
</feature>
<protein>
    <submittedName>
        <fullName evidence="2">Uncharacterized protein</fullName>
    </submittedName>
</protein>